<keyword evidence="1" id="KW-0560">Oxidoreductase</keyword>
<dbReference type="EMBL" id="CAACVS010000003">
    <property type="protein sequence ID" value="VEU33588.1"/>
    <property type="molecule type" value="Genomic_DNA"/>
</dbReference>
<dbReference type="CDD" id="cd05300">
    <property type="entry name" value="2-Hacid_dh_1"/>
    <property type="match status" value="1"/>
</dbReference>
<dbReference type="PANTHER" id="PTHR43333">
    <property type="entry name" value="2-HACID_DH_C DOMAIN-CONTAINING PROTEIN"/>
    <property type="match status" value="1"/>
</dbReference>
<dbReference type="InterPro" id="IPR036291">
    <property type="entry name" value="NAD(P)-bd_dom_sf"/>
</dbReference>
<name>A0A448YUZ2_9STRA</name>
<evidence type="ECO:0000313" key="4">
    <source>
        <dbReference type="EMBL" id="VEU33588.1"/>
    </source>
</evidence>
<proteinExistence type="predicted"/>
<dbReference type="Pfam" id="PF02826">
    <property type="entry name" value="2-Hacid_dh_C"/>
    <property type="match status" value="1"/>
</dbReference>
<organism evidence="4 5">
    <name type="scientific">Pseudo-nitzschia multistriata</name>
    <dbReference type="NCBI Taxonomy" id="183589"/>
    <lineage>
        <taxon>Eukaryota</taxon>
        <taxon>Sar</taxon>
        <taxon>Stramenopiles</taxon>
        <taxon>Ochrophyta</taxon>
        <taxon>Bacillariophyta</taxon>
        <taxon>Bacillariophyceae</taxon>
        <taxon>Bacillariophycidae</taxon>
        <taxon>Bacillariales</taxon>
        <taxon>Bacillariaceae</taxon>
        <taxon>Pseudo-nitzschia</taxon>
    </lineage>
</organism>
<dbReference type="InterPro" id="IPR006140">
    <property type="entry name" value="D-isomer_DH_NAD-bd"/>
</dbReference>
<dbReference type="SUPFAM" id="SSF51735">
    <property type="entry name" value="NAD(P)-binding Rossmann-fold domains"/>
    <property type="match status" value="1"/>
</dbReference>
<dbReference type="GO" id="GO:0016491">
    <property type="term" value="F:oxidoreductase activity"/>
    <property type="evidence" value="ECO:0007669"/>
    <property type="project" value="UniProtKB-KW"/>
</dbReference>
<keyword evidence="5" id="KW-1185">Reference proteome</keyword>
<evidence type="ECO:0000256" key="2">
    <source>
        <dbReference type="ARBA" id="ARBA00023027"/>
    </source>
</evidence>
<dbReference type="OrthoDB" id="298012at2759"/>
<sequence>MSSSSETTTTTTTTSRYWNREAFASSSSPSSFEEQAPVREARIVSLSFPGDPNNAPLESETSSQLPPGARLLQVGGTLADLDLEALRKEQANVAFVSPGVTRETLAGLIEGIPSLEWIHCRSAGIDVLTSETLSNSPDELVMTNAKGAFSSTLAEYTMLAISYFAKDLPRLLRNKREGNWEKYSVLEIRGATLGIVGYGDIGRAAARLAKAYGMRVVALRRNVPAPEAIAADPLCDAVYGDGSENLNRLFGESDYVLCSLPLTEATHKMIGKDQFDHAKKEGCVFINVGRGPIVDEEALVEALKDGRLKGAGLDVFTKEPLDEDSELWNLDNVLLSPHNMDQTATFMLESTQFFVNENLPRFICGQALLNPVDKKAGY</sequence>
<gene>
    <name evidence="4" type="ORF">PSNMU_V1.4_AUG-EV-PASAV3_0000160</name>
</gene>
<evidence type="ECO:0000256" key="1">
    <source>
        <dbReference type="ARBA" id="ARBA00023002"/>
    </source>
</evidence>
<reference evidence="4 5" key="1">
    <citation type="submission" date="2019-01" db="EMBL/GenBank/DDBJ databases">
        <authorList>
            <person name="Ferrante I. M."/>
        </authorList>
    </citation>
    <scope>NUCLEOTIDE SEQUENCE [LARGE SCALE GENOMIC DNA]</scope>
    <source>
        <strain evidence="4 5">B856</strain>
    </source>
</reference>
<dbReference type="SUPFAM" id="SSF52283">
    <property type="entry name" value="Formate/glycerate dehydrogenase catalytic domain-like"/>
    <property type="match status" value="1"/>
</dbReference>
<dbReference type="GO" id="GO:0051287">
    <property type="term" value="F:NAD binding"/>
    <property type="evidence" value="ECO:0007669"/>
    <property type="project" value="InterPro"/>
</dbReference>
<keyword evidence="2" id="KW-0520">NAD</keyword>
<dbReference type="PANTHER" id="PTHR43333:SF1">
    <property type="entry name" value="D-ISOMER SPECIFIC 2-HYDROXYACID DEHYDROGENASE NAD-BINDING DOMAIN-CONTAINING PROTEIN"/>
    <property type="match status" value="1"/>
</dbReference>
<accession>A0A448YUZ2</accession>
<dbReference type="AlphaFoldDB" id="A0A448YUZ2"/>
<evidence type="ECO:0000313" key="5">
    <source>
        <dbReference type="Proteomes" id="UP000291116"/>
    </source>
</evidence>
<feature type="domain" description="D-isomer specific 2-hydroxyacid dehydrogenase NAD-binding" evidence="3">
    <location>
        <begin position="163"/>
        <end position="338"/>
    </location>
</feature>
<evidence type="ECO:0000259" key="3">
    <source>
        <dbReference type="Pfam" id="PF02826"/>
    </source>
</evidence>
<protein>
    <recommendedName>
        <fullName evidence="3">D-isomer specific 2-hydroxyacid dehydrogenase NAD-binding domain-containing protein</fullName>
    </recommendedName>
</protein>
<dbReference type="Proteomes" id="UP000291116">
    <property type="component" value="Unassembled WGS sequence"/>
</dbReference>
<dbReference type="Gene3D" id="3.40.50.720">
    <property type="entry name" value="NAD(P)-binding Rossmann-like Domain"/>
    <property type="match status" value="2"/>
</dbReference>